<dbReference type="Pfam" id="PF18184">
    <property type="entry name" value="SLATT_3"/>
    <property type="match status" value="1"/>
</dbReference>
<dbReference type="NCBIfam" id="NF033634">
    <property type="entry name" value="SLATT_1"/>
    <property type="match status" value="1"/>
</dbReference>
<dbReference type="Proteomes" id="UP000324595">
    <property type="component" value="Unassembled WGS sequence"/>
</dbReference>
<protein>
    <recommendedName>
        <fullName evidence="6">DUF4231 domain-containing protein</fullName>
    </recommendedName>
</protein>
<name>A0A5D3YL60_9BACT</name>
<feature type="domain" description="SMODS and SLOG-associating 2TM effector" evidence="3">
    <location>
        <begin position="7"/>
        <end position="159"/>
    </location>
</feature>
<dbReference type="InterPro" id="IPR041116">
    <property type="entry name" value="SLATT_3"/>
</dbReference>
<gene>
    <name evidence="4" type="ORF">LX73_0176</name>
</gene>
<reference evidence="4 5" key="1">
    <citation type="submission" date="2019-07" db="EMBL/GenBank/DDBJ databases">
        <title>Genomic Encyclopedia of Archaeal and Bacterial Type Strains, Phase II (KMG-II): from individual species to whole genera.</title>
        <authorList>
            <person name="Goeker M."/>
        </authorList>
    </citation>
    <scope>NUCLEOTIDE SEQUENCE [LARGE SCALE GENOMIC DNA]</scope>
    <source>
        <strain evidence="4 5">DSM 21935</strain>
    </source>
</reference>
<comment type="caution">
    <text evidence="4">The sequence shown here is derived from an EMBL/GenBank/DDBJ whole genome shotgun (WGS) entry which is preliminary data.</text>
</comment>
<organism evidence="4 5">
    <name type="scientific">Fodinibius salinus</name>
    <dbReference type="NCBI Taxonomy" id="860790"/>
    <lineage>
        <taxon>Bacteria</taxon>
        <taxon>Pseudomonadati</taxon>
        <taxon>Balneolota</taxon>
        <taxon>Balneolia</taxon>
        <taxon>Balneolales</taxon>
        <taxon>Balneolaceae</taxon>
        <taxon>Fodinibius</taxon>
    </lineage>
</organism>
<feature type="transmembrane region" description="Helical" evidence="1">
    <location>
        <begin position="28"/>
        <end position="46"/>
    </location>
</feature>
<sequence length="290" mass="33607">MQNQDYPALFQAADTGSKRTQWYHHLTVKGYLGCLIIGACFSFYGINNSTLAIVAAVVFFIALALSILITTKNFENSWYNCRALAESIKTSTWKYMMRAEPYEDCDDVQIVKSEFRNLLKGLLKENRELSSDFAGEVSDKEQVTEFMNTVRNMDLNDRKDFYLTHRIDEQRTWYTKKSKENSDKKALWFGLLILFNFLALILVILRIKLPHLPYFPVEILVVISGACLTWMQVKKFQELSSAYSLTAHEIGTVRGEIENVDTEEEFSDFVNDSENAFSREHTQWLAKRIH</sequence>
<feature type="domain" description="SMODS and SLOG-associating 2TM effector" evidence="2">
    <location>
        <begin position="162"/>
        <end position="284"/>
    </location>
</feature>
<keyword evidence="1" id="KW-0812">Transmembrane</keyword>
<feature type="transmembrane region" description="Helical" evidence="1">
    <location>
        <begin position="52"/>
        <end position="70"/>
    </location>
</feature>
<keyword evidence="1" id="KW-0472">Membrane</keyword>
<dbReference type="Pfam" id="PF18181">
    <property type="entry name" value="SLATT_1"/>
    <property type="match status" value="1"/>
</dbReference>
<evidence type="ECO:0000256" key="1">
    <source>
        <dbReference type="SAM" id="Phobius"/>
    </source>
</evidence>
<dbReference type="AlphaFoldDB" id="A0A5D3YL60"/>
<keyword evidence="1" id="KW-1133">Transmembrane helix</keyword>
<dbReference type="InterPro" id="IPR040884">
    <property type="entry name" value="SLATT_1"/>
</dbReference>
<evidence type="ECO:0000313" key="5">
    <source>
        <dbReference type="Proteomes" id="UP000324595"/>
    </source>
</evidence>
<dbReference type="RefSeq" id="WP_148897575.1">
    <property type="nucleotide sequence ID" value="NZ_VNHY01000001.1"/>
</dbReference>
<evidence type="ECO:0000259" key="3">
    <source>
        <dbReference type="Pfam" id="PF18184"/>
    </source>
</evidence>
<proteinExistence type="predicted"/>
<dbReference type="EMBL" id="VNHY01000001">
    <property type="protein sequence ID" value="TYP94885.1"/>
    <property type="molecule type" value="Genomic_DNA"/>
</dbReference>
<evidence type="ECO:0008006" key="6">
    <source>
        <dbReference type="Google" id="ProtNLM"/>
    </source>
</evidence>
<evidence type="ECO:0000313" key="4">
    <source>
        <dbReference type="EMBL" id="TYP94885.1"/>
    </source>
</evidence>
<keyword evidence="5" id="KW-1185">Reference proteome</keyword>
<dbReference type="NCBIfam" id="NF033610">
    <property type="entry name" value="SLATT_3"/>
    <property type="match status" value="1"/>
</dbReference>
<feature type="transmembrane region" description="Helical" evidence="1">
    <location>
        <begin position="186"/>
        <end position="207"/>
    </location>
</feature>
<evidence type="ECO:0000259" key="2">
    <source>
        <dbReference type="Pfam" id="PF18181"/>
    </source>
</evidence>
<accession>A0A5D3YL60</accession>
<dbReference type="OrthoDB" id="9806639at2"/>